<keyword evidence="1" id="KW-1133">Transmembrane helix</keyword>
<dbReference type="PANTHER" id="PTHR34295:SF1">
    <property type="entry name" value="BIOTIN TRANSPORTER BIOY"/>
    <property type="match status" value="1"/>
</dbReference>
<dbReference type="AlphaFoldDB" id="A0A0W8E4K9"/>
<feature type="transmembrane region" description="Helical" evidence="1">
    <location>
        <begin position="12"/>
        <end position="30"/>
    </location>
</feature>
<organism evidence="2">
    <name type="scientific">hydrocarbon metagenome</name>
    <dbReference type="NCBI Taxonomy" id="938273"/>
    <lineage>
        <taxon>unclassified sequences</taxon>
        <taxon>metagenomes</taxon>
        <taxon>ecological metagenomes</taxon>
    </lineage>
</organism>
<feature type="transmembrane region" description="Helical" evidence="1">
    <location>
        <begin position="81"/>
        <end position="102"/>
    </location>
</feature>
<feature type="transmembrane region" description="Helical" evidence="1">
    <location>
        <begin position="42"/>
        <end position="75"/>
    </location>
</feature>
<gene>
    <name evidence="2" type="ORF">ASZ90_019205</name>
</gene>
<sequence>MVRPNNSPLRRMVYAAMFGALTAIASLIVIPLQPLPITLQTLFTSLAGVLLGGYTGALSQVIYVLLGIIGLPVFAGGKAGIGILLGPSGGYLIGFIVGAYVIGKIVEARREPGLAWIVLALVVGNLVIYTLGTIQLSIVTHFSLHKALMVGVVPFLIGDLLKLFTAAWLGLKLRKNISR</sequence>
<keyword evidence="1" id="KW-0812">Transmembrane</keyword>
<evidence type="ECO:0000256" key="1">
    <source>
        <dbReference type="SAM" id="Phobius"/>
    </source>
</evidence>
<reference evidence="2" key="1">
    <citation type="journal article" date="2015" name="Proc. Natl. Acad. Sci. U.S.A.">
        <title>Networks of energetic and metabolic interactions define dynamics in microbial communities.</title>
        <authorList>
            <person name="Embree M."/>
            <person name="Liu J.K."/>
            <person name="Al-Bassam M.M."/>
            <person name="Zengler K."/>
        </authorList>
    </citation>
    <scope>NUCLEOTIDE SEQUENCE</scope>
</reference>
<feature type="transmembrane region" description="Helical" evidence="1">
    <location>
        <begin position="114"/>
        <end position="136"/>
    </location>
</feature>
<dbReference type="GO" id="GO:0015225">
    <property type="term" value="F:biotin transmembrane transporter activity"/>
    <property type="evidence" value="ECO:0007669"/>
    <property type="project" value="InterPro"/>
</dbReference>
<dbReference type="Gene3D" id="1.10.1760.20">
    <property type="match status" value="1"/>
</dbReference>
<dbReference type="PIRSF" id="PIRSF016661">
    <property type="entry name" value="BioY"/>
    <property type="match status" value="1"/>
</dbReference>
<accession>A0A0W8E4K9</accession>
<evidence type="ECO:0000313" key="2">
    <source>
        <dbReference type="EMBL" id="KUG03417.1"/>
    </source>
</evidence>
<dbReference type="PANTHER" id="PTHR34295">
    <property type="entry name" value="BIOTIN TRANSPORTER BIOY"/>
    <property type="match status" value="1"/>
</dbReference>
<dbReference type="GO" id="GO:0005886">
    <property type="term" value="C:plasma membrane"/>
    <property type="evidence" value="ECO:0007669"/>
    <property type="project" value="InterPro"/>
</dbReference>
<protein>
    <submittedName>
        <fullName evidence="2">Substrate-specific component bioy of biotin ecf transporter</fullName>
    </submittedName>
</protein>
<keyword evidence="1" id="KW-0472">Membrane</keyword>
<dbReference type="Pfam" id="PF02632">
    <property type="entry name" value="BioY"/>
    <property type="match status" value="1"/>
</dbReference>
<dbReference type="EMBL" id="LNQE01001882">
    <property type="protein sequence ID" value="KUG03417.1"/>
    <property type="molecule type" value="Genomic_DNA"/>
</dbReference>
<dbReference type="InterPro" id="IPR003784">
    <property type="entry name" value="BioY"/>
</dbReference>
<feature type="transmembrane region" description="Helical" evidence="1">
    <location>
        <begin position="148"/>
        <end position="171"/>
    </location>
</feature>
<comment type="caution">
    <text evidence="2">The sequence shown here is derived from an EMBL/GenBank/DDBJ whole genome shotgun (WGS) entry which is preliminary data.</text>
</comment>
<name>A0A0W8E4K9_9ZZZZ</name>
<proteinExistence type="predicted"/>